<comment type="caution">
    <text evidence="3">The sequence shown here is derived from an EMBL/GenBank/DDBJ whole genome shotgun (WGS) entry which is preliminary data.</text>
</comment>
<reference evidence="3 4" key="1">
    <citation type="submission" date="2021-02" db="EMBL/GenBank/DDBJ databases">
        <title>Whole genome sequencing of Streptomyces actuosus VRA1.</title>
        <authorList>
            <person name="Sen G."/>
            <person name="Sen A."/>
        </authorList>
    </citation>
    <scope>NUCLEOTIDE SEQUENCE [LARGE SCALE GENOMIC DNA]</scope>
    <source>
        <strain evidence="3 4">VRA1</strain>
    </source>
</reference>
<evidence type="ECO:0000313" key="3">
    <source>
        <dbReference type="EMBL" id="MBN0042828.1"/>
    </source>
</evidence>
<dbReference type="InterPro" id="IPR034904">
    <property type="entry name" value="FSCA_dom_sf"/>
</dbReference>
<dbReference type="RefSeq" id="WP_205381049.1">
    <property type="nucleotide sequence ID" value="NZ_JAFFZS010000001.1"/>
</dbReference>
<dbReference type="EMBL" id="JAFFZS010000001">
    <property type="protein sequence ID" value="MBN0042828.1"/>
    <property type="molecule type" value="Genomic_DNA"/>
</dbReference>
<dbReference type="Proteomes" id="UP000788262">
    <property type="component" value="Unassembled WGS sequence"/>
</dbReference>
<dbReference type="Gene3D" id="3.30.300.130">
    <property type="entry name" value="Fe-S cluster assembly (FSCA)"/>
    <property type="match status" value="1"/>
</dbReference>
<evidence type="ECO:0000256" key="1">
    <source>
        <dbReference type="ARBA" id="ARBA00049958"/>
    </source>
</evidence>
<comment type="function">
    <text evidence="1">May be involved in the formation or repair of [Fe-S] clusters present in iron-sulfur proteins.</text>
</comment>
<dbReference type="Pfam" id="PF01106">
    <property type="entry name" value="NifU"/>
    <property type="match status" value="1"/>
</dbReference>
<protein>
    <submittedName>
        <fullName evidence="3">NifU family protein</fullName>
    </submittedName>
</protein>
<name>A0ABS2VIC0_STRAS</name>
<gene>
    <name evidence="3" type="ORF">JS756_01600</name>
</gene>
<sequence>MADAERLDDTAVSARLARIDDLLERLENSPGPTARDAVQAVRDLTDVYGEALARVVDRADPALAEALADDDLIGHLLILHDVHPEPLLPRLERAVGRLRDELRRHGGDIELAGVDEGVARVRLTAGGCGSAASGVLDAVRERLLAVAPELDDVRREPDAGQGVAFVPLDALTRPAAQPQGAP</sequence>
<proteinExistence type="predicted"/>
<keyword evidence="4" id="KW-1185">Reference proteome</keyword>
<feature type="domain" description="NIF system FeS cluster assembly NifU C-terminal" evidence="2">
    <location>
        <begin position="96"/>
        <end position="153"/>
    </location>
</feature>
<dbReference type="InterPro" id="IPR001075">
    <property type="entry name" value="NIF_FeS_clus_asmbl_NifU_C"/>
</dbReference>
<accession>A0ABS2VIC0</accession>
<evidence type="ECO:0000259" key="2">
    <source>
        <dbReference type="Pfam" id="PF01106"/>
    </source>
</evidence>
<dbReference type="SUPFAM" id="SSF117916">
    <property type="entry name" value="Fe-S cluster assembly (FSCA) domain-like"/>
    <property type="match status" value="1"/>
</dbReference>
<evidence type="ECO:0000313" key="4">
    <source>
        <dbReference type="Proteomes" id="UP000788262"/>
    </source>
</evidence>
<organism evidence="3 4">
    <name type="scientific">Streptomyces actuosus</name>
    <dbReference type="NCBI Taxonomy" id="1885"/>
    <lineage>
        <taxon>Bacteria</taxon>
        <taxon>Bacillati</taxon>
        <taxon>Actinomycetota</taxon>
        <taxon>Actinomycetes</taxon>
        <taxon>Kitasatosporales</taxon>
        <taxon>Streptomycetaceae</taxon>
        <taxon>Streptomyces</taxon>
    </lineage>
</organism>